<keyword evidence="2" id="KW-0732">Signal</keyword>
<reference evidence="3" key="2">
    <citation type="submission" date="2020-11" db="EMBL/GenBank/DDBJ databases">
        <authorList>
            <person name="McCartney M.A."/>
            <person name="Auch B."/>
            <person name="Kono T."/>
            <person name="Mallez S."/>
            <person name="Becker A."/>
            <person name="Gohl D.M."/>
            <person name="Silverstein K.A.T."/>
            <person name="Koren S."/>
            <person name="Bechman K.B."/>
            <person name="Herman A."/>
            <person name="Abrahante J.E."/>
            <person name="Garbe J."/>
        </authorList>
    </citation>
    <scope>NUCLEOTIDE SEQUENCE</scope>
    <source>
        <strain evidence="3">Duluth1</strain>
        <tissue evidence="3">Whole animal</tissue>
    </source>
</reference>
<keyword evidence="1" id="KW-0472">Membrane</keyword>
<evidence type="ECO:0000313" key="4">
    <source>
        <dbReference type="Proteomes" id="UP000828390"/>
    </source>
</evidence>
<keyword evidence="1" id="KW-0812">Transmembrane</keyword>
<organism evidence="3 4">
    <name type="scientific">Dreissena polymorpha</name>
    <name type="common">Zebra mussel</name>
    <name type="synonym">Mytilus polymorpha</name>
    <dbReference type="NCBI Taxonomy" id="45954"/>
    <lineage>
        <taxon>Eukaryota</taxon>
        <taxon>Metazoa</taxon>
        <taxon>Spiralia</taxon>
        <taxon>Lophotrochozoa</taxon>
        <taxon>Mollusca</taxon>
        <taxon>Bivalvia</taxon>
        <taxon>Autobranchia</taxon>
        <taxon>Heteroconchia</taxon>
        <taxon>Euheterodonta</taxon>
        <taxon>Imparidentia</taxon>
        <taxon>Neoheterodontei</taxon>
        <taxon>Myida</taxon>
        <taxon>Dreissenoidea</taxon>
        <taxon>Dreissenidae</taxon>
        <taxon>Dreissena</taxon>
    </lineage>
</organism>
<gene>
    <name evidence="3" type="ORF">DPMN_186942</name>
</gene>
<keyword evidence="4" id="KW-1185">Reference proteome</keyword>
<feature type="transmembrane region" description="Helical" evidence="1">
    <location>
        <begin position="683"/>
        <end position="709"/>
    </location>
</feature>
<evidence type="ECO:0000313" key="3">
    <source>
        <dbReference type="EMBL" id="KAH3752326.1"/>
    </source>
</evidence>
<dbReference type="EMBL" id="JAIWYP010000010">
    <property type="protein sequence ID" value="KAH3752326.1"/>
    <property type="molecule type" value="Genomic_DNA"/>
</dbReference>
<reference evidence="3" key="1">
    <citation type="journal article" date="2019" name="bioRxiv">
        <title>The Genome of the Zebra Mussel, Dreissena polymorpha: A Resource for Invasive Species Research.</title>
        <authorList>
            <person name="McCartney M.A."/>
            <person name="Auch B."/>
            <person name="Kono T."/>
            <person name="Mallez S."/>
            <person name="Zhang Y."/>
            <person name="Obille A."/>
            <person name="Becker A."/>
            <person name="Abrahante J.E."/>
            <person name="Garbe J."/>
            <person name="Badalamenti J.P."/>
            <person name="Herman A."/>
            <person name="Mangelson H."/>
            <person name="Liachko I."/>
            <person name="Sullivan S."/>
            <person name="Sone E.D."/>
            <person name="Koren S."/>
            <person name="Silverstein K.A.T."/>
            <person name="Beckman K.B."/>
            <person name="Gohl D.M."/>
        </authorList>
    </citation>
    <scope>NUCLEOTIDE SEQUENCE</scope>
    <source>
        <strain evidence="3">Duluth1</strain>
        <tissue evidence="3">Whole animal</tissue>
    </source>
</reference>
<proteinExistence type="predicted"/>
<evidence type="ECO:0000256" key="2">
    <source>
        <dbReference type="SAM" id="SignalP"/>
    </source>
</evidence>
<evidence type="ECO:0008006" key="5">
    <source>
        <dbReference type="Google" id="ProtNLM"/>
    </source>
</evidence>
<comment type="caution">
    <text evidence="3">The sequence shown here is derived from an EMBL/GenBank/DDBJ whole genome shotgun (WGS) entry which is preliminary data.</text>
</comment>
<sequence length="762" mass="83170">MTALRLSVLITILGLIRFERTDGISYTAQAVTLYADTTDLSAGYSPHLTCNHNYNPLVSWWLNGEIVLRSQVNGEECHNEPTHPDYLADCTCTNSAHTCTLKDLSWSNFGDRWACSIGTAQSNILTLTLPAPKSVTLYADTTAVSAVHSPLLTCHHDNYPIVSWWHNGEIVLRTKVNGRDCLNTPTNPDYLTDCTCSYTVHICTLRNLDRSNDGDQWACCINESDGTVIKSNILTLELPAPKSVNLSADTTDVSAGHSPHLTCHHDNYPIVSWWLNGVKALSAQVNGTDCLNTPTNPAYLADCTCTQTVHTCTLKNFNTSNVVDQWACSISDWDGTVIKSNILTLTLPAPKSVNLSADTTDVSAGHLPHLTCHHDNYPIVSWWLNGVRALSAHVNGTDCLNIPTNQAYLTDCTCTQTVHTCTLKNFNTSNVGDQWACSISDWDGTVIQSNILTLTLPAPQLVTLYADTTVVSAGHSIHMTCHHYNDPLVSWWLNGEIALSAQVNRGDCMNTPTNPDYLANCTCANTVHTCTLKHLSLPNVGDQWACSISDWNGTVIKSNILTLTLPAAHLVTLHTDTTDVSAGRSPHLTCHHDDYKIVSWWLNGEIALIAQENGGDCLNIPTNLDYLADCTCTNTVHKCTLKHLSRSNVGDQWACSIRASDGTVIKSNTLTLELPELPRGNSAVIAGSVGSAVGGLIIIVVVVVMVIILKRRKKAASRQECEYFAKREQQTPRARDIRSGSDVSEVGSDYCVVGSRQNQNMC</sequence>
<accession>A0A9D4DP72</accession>
<name>A0A9D4DP72_DREPO</name>
<evidence type="ECO:0000256" key="1">
    <source>
        <dbReference type="SAM" id="Phobius"/>
    </source>
</evidence>
<keyword evidence="1" id="KW-1133">Transmembrane helix</keyword>
<feature type="signal peptide" evidence="2">
    <location>
        <begin position="1"/>
        <end position="23"/>
    </location>
</feature>
<protein>
    <recommendedName>
        <fullName evidence="5">Ig-like domain-containing protein</fullName>
    </recommendedName>
</protein>
<feature type="chain" id="PRO_5038942143" description="Ig-like domain-containing protein" evidence="2">
    <location>
        <begin position="24"/>
        <end position="762"/>
    </location>
</feature>
<dbReference type="Proteomes" id="UP000828390">
    <property type="component" value="Unassembled WGS sequence"/>
</dbReference>
<dbReference type="AlphaFoldDB" id="A0A9D4DP72"/>